<dbReference type="Proteomes" id="UP000887574">
    <property type="component" value="Unplaced"/>
</dbReference>
<protein>
    <submittedName>
        <fullName evidence="3">FAD-binding domain-containing protein</fullName>
    </submittedName>
</protein>
<keyword evidence="2" id="KW-1185">Reference proteome</keyword>
<dbReference type="WBParaSite" id="jg25415">
    <property type="protein sequence ID" value="jg25415"/>
    <property type="gene ID" value="jg25415"/>
</dbReference>
<accession>A0A915E1B6</accession>
<dbReference type="SUPFAM" id="SSF51905">
    <property type="entry name" value="FAD/NAD(P)-binding domain"/>
    <property type="match status" value="1"/>
</dbReference>
<evidence type="ECO:0000313" key="3">
    <source>
        <dbReference type="WBParaSite" id="jg25415"/>
    </source>
</evidence>
<sequence>MLGIIYYEHKTNRPTAAASLKTAVIVGGGPSGLYTTLQLFKAGMHVTLVNNRQEYVRNKFIRQNNYYVFLLRIFSGTQFDELLLKNQFSGFTSTNNLTKDILVNLKDLKEAMKNLLQALI</sequence>
<feature type="domain" description="FAD-binding" evidence="1">
    <location>
        <begin position="23"/>
        <end position="57"/>
    </location>
</feature>
<evidence type="ECO:0000259" key="1">
    <source>
        <dbReference type="Pfam" id="PF01494"/>
    </source>
</evidence>
<dbReference type="AlphaFoldDB" id="A0A915E1B6"/>
<dbReference type="Pfam" id="PF01494">
    <property type="entry name" value="FAD_binding_3"/>
    <property type="match status" value="1"/>
</dbReference>
<dbReference type="GO" id="GO:0071949">
    <property type="term" value="F:FAD binding"/>
    <property type="evidence" value="ECO:0007669"/>
    <property type="project" value="InterPro"/>
</dbReference>
<dbReference type="Gene3D" id="3.50.50.60">
    <property type="entry name" value="FAD/NAD(P)-binding domain"/>
    <property type="match status" value="1"/>
</dbReference>
<name>A0A915E1B6_9BILA</name>
<organism evidence="2 3">
    <name type="scientific">Ditylenchus dipsaci</name>
    <dbReference type="NCBI Taxonomy" id="166011"/>
    <lineage>
        <taxon>Eukaryota</taxon>
        <taxon>Metazoa</taxon>
        <taxon>Ecdysozoa</taxon>
        <taxon>Nematoda</taxon>
        <taxon>Chromadorea</taxon>
        <taxon>Rhabditida</taxon>
        <taxon>Tylenchina</taxon>
        <taxon>Tylenchomorpha</taxon>
        <taxon>Sphaerularioidea</taxon>
        <taxon>Anguinidae</taxon>
        <taxon>Anguininae</taxon>
        <taxon>Ditylenchus</taxon>
    </lineage>
</organism>
<proteinExistence type="predicted"/>
<dbReference type="InterPro" id="IPR002938">
    <property type="entry name" value="FAD-bd"/>
</dbReference>
<dbReference type="InterPro" id="IPR036188">
    <property type="entry name" value="FAD/NAD-bd_sf"/>
</dbReference>
<evidence type="ECO:0000313" key="2">
    <source>
        <dbReference type="Proteomes" id="UP000887574"/>
    </source>
</evidence>
<reference evidence="3" key="1">
    <citation type="submission" date="2022-11" db="UniProtKB">
        <authorList>
            <consortium name="WormBaseParasite"/>
        </authorList>
    </citation>
    <scope>IDENTIFICATION</scope>
</reference>